<dbReference type="GO" id="GO:0019752">
    <property type="term" value="P:carboxylic acid metabolic process"/>
    <property type="evidence" value="ECO:0007669"/>
    <property type="project" value="InterPro"/>
</dbReference>
<evidence type="ECO:0000256" key="1">
    <source>
        <dbReference type="ARBA" id="ARBA00001933"/>
    </source>
</evidence>
<proteinExistence type="inferred from homology"/>
<dbReference type="GO" id="GO:0005737">
    <property type="term" value="C:cytoplasm"/>
    <property type="evidence" value="ECO:0007669"/>
    <property type="project" value="TreeGrafter"/>
</dbReference>
<dbReference type="OrthoDB" id="6505655at2759"/>
<evidence type="ECO:0000256" key="5">
    <source>
        <dbReference type="ARBA" id="ARBA00023239"/>
    </source>
</evidence>
<name>A0A7R9QH54_9ACAR</name>
<sequence length="167" mass="19192">RAEYIFQSDKFYDASYDSGDKSIQCGRKSDTLKLWLQLKAYGRSGMEAVVNNVYDMAKYITEKLKQRPGFKLVLDEFESNLISFWFIPPKMRTNGESLAPGVLSKVAPLIKKQMMANGSLMIGYQPLSTKQLPNFFRLSLTCFPEPNHKDMDYIIDEIERLGNDIEL</sequence>
<evidence type="ECO:0000256" key="2">
    <source>
        <dbReference type="ARBA" id="ARBA00009533"/>
    </source>
</evidence>
<dbReference type="EMBL" id="OC889032">
    <property type="protein sequence ID" value="CAD7645554.1"/>
    <property type="molecule type" value="Genomic_DNA"/>
</dbReference>
<comment type="cofactor">
    <cofactor evidence="1 6">
        <name>pyridoxal 5'-phosphate</name>
        <dbReference type="ChEBI" id="CHEBI:597326"/>
    </cofactor>
</comment>
<dbReference type="InterPro" id="IPR002129">
    <property type="entry name" value="PyrdxlP-dep_de-COase"/>
</dbReference>
<dbReference type="GO" id="GO:0016831">
    <property type="term" value="F:carboxy-lyase activity"/>
    <property type="evidence" value="ECO:0007669"/>
    <property type="project" value="UniProtKB-KW"/>
</dbReference>
<dbReference type="EMBL" id="CAJPIZ010034457">
    <property type="protein sequence ID" value="CAG2120617.1"/>
    <property type="molecule type" value="Genomic_DNA"/>
</dbReference>
<gene>
    <name evidence="7" type="ORF">OSB1V03_LOCUS20563</name>
</gene>
<dbReference type="Gene3D" id="3.40.640.10">
    <property type="entry name" value="Type I PLP-dependent aspartate aminotransferase-like (Major domain)"/>
    <property type="match status" value="1"/>
</dbReference>
<keyword evidence="5 6" id="KW-0456">Lyase</keyword>
<reference evidence="7" key="1">
    <citation type="submission" date="2020-11" db="EMBL/GenBank/DDBJ databases">
        <authorList>
            <person name="Tran Van P."/>
        </authorList>
    </citation>
    <scope>NUCLEOTIDE SEQUENCE</scope>
</reference>
<keyword evidence="3" id="KW-0210">Decarboxylase</keyword>
<dbReference type="GO" id="GO:0030170">
    <property type="term" value="F:pyridoxal phosphate binding"/>
    <property type="evidence" value="ECO:0007669"/>
    <property type="project" value="InterPro"/>
</dbReference>
<dbReference type="Gene3D" id="3.90.1150.170">
    <property type="match status" value="1"/>
</dbReference>
<dbReference type="Pfam" id="PF00282">
    <property type="entry name" value="Pyridoxal_deC"/>
    <property type="match status" value="1"/>
</dbReference>
<dbReference type="AlphaFoldDB" id="A0A7R9QH54"/>
<dbReference type="InterPro" id="IPR015421">
    <property type="entry name" value="PyrdxlP-dep_Trfase_major"/>
</dbReference>
<evidence type="ECO:0000313" key="7">
    <source>
        <dbReference type="EMBL" id="CAD7645554.1"/>
    </source>
</evidence>
<evidence type="ECO:0000256" key="3">
    <source>
        <dbReference type="ARBA" id="ARBA00022793"/>
    </source>
</evidence>
<keyword evidence="4 6" id="KW-0663">Pyridoxal phosphate</keyword>
<comment type="similarity">
    <text evidence="2 6">Belongs to the group II decarboxylase family.</text>
</comment>
<accession>A0A7R9QH54</accession>
<evidence type="ECO:0008006" key="9">
    <source>
        <dbReference type="Google" id="ProtNLM"/>
    </source>
</evidence>
<evidence type="ECO:0000313" key="8">
    <source>
        <dbReference type="Proteomes" id="UP000759131"/>
    </source>
</evidence>
<dbReference type="Proteomes" id="UP000759131">
    <property type="component" value="Unassembled WGS sequence"/>
</dbReference>
<evidence type="ECO:0000256" key="4">
    <source>
        <dbReference type="ARBA" id="ARBA00022898"/>
    </source>
</evidence>
<protein>
    <recommendedName>
        <fullName evidence="9">Black</fullName>
    </recommendedName>
</protein>
<evidence type="ECO:0000256" key="6">
    <source>
        <dbReference type="RuleBase" id="RU000382"/>
    </source>
</evidence>
<keyword evidence="8" id="KW-1185">Reference proteome</keyword>
<dbReference type="PANTHER" id="PTHR45677">
    <property type="entry name" value="GLUTAMATE DECARBOXYLASE-RELATED"/>
    <property type="match status" value="1"/>
</dbReference>
<dbReference type="InterPro" id="IPR015424">
    <property type="entry name" value="PyrdxlP-dep_Trfase"/>
</dbReference>
<organism evidence="7">
    <name type="scientific">Medioppia subpectinata</name>
    <dbReference type="NCBI Taxonomy" id="1979941"/>
    <lineage>
        <taxon>Eukaryota</taxon>
        <taxon>Metazoa</taxon>
        <taxon>Ecdysozoa</taxon>
        <taxon>Arthropoda</taxon>
        <taxon>Chelicerata</taxon>
        <taxon>Arachnida</taxon>
        <taxon>Acari</taxon>
        <taxon>Acariformes</taxon>
        <taxon>Sarcoptiformes</taxon>
        <taxon>Oribatida</taxon>
        <taxon>Brachypylina</taxon>
        <taxon>Oppioidea</taxon>
        <taxon>Oppiidae</taxon>
        <taxon>Medioppia</taxon>
    </lineage>
</organism>
<dbReference type="PANTHER" id="PTHR45677:SF8">
    <property type="entry name" value="CYSTEINE SULFINIC ACID DECARBOXYLASE"/>
    <property type="match status" value="1"/>
</dbReference>
<dbReference type="SUPFAM" id="SSF53383">
    <property type="entry name" value="PLP-dependent transferases"/>
    <property type="match status" value="1"/>
</dbReference>
<feature type="non-terminal residue" evidence="7">
    <location>
        <position position="1"/>
    </location>
</feature>